<dbReference type="AlphaFoldDB" id="A0AAD7MP00"/>
<feature type="compositionally biased region" description="Gly residues" evidence="1">
    <location>
        <begin position="14"/>
        <end position="24"/>
    </location>
</feature>
<evidence type="ECO:0000256" key="1">
    <source>
        <dbReference type="SAM" id="MobiDB-lite"/>
    </source>
</evidence>
<comment type="caution">
    <text evidence="2">The sequence shown here is derived from an EMBL/GenBank/DDBJ whole genome shotgun (WGS) entry which is preliminary data.</text>
</comment>
<accession>A0AAD7MP00</accession>
<name>A0AAD7MP00_9AGAR</name>
<feature type="compositionally biased region" description="Low complexity" evidence="1">
    <location>
        <begin position="73"/>
        <end position="82"/>
    </location>
</feature>
<organism evidence="2 3">
    <name type="scientific">Mycena metata</name>
    <dbReference type="NCBI Taxonomy" id="1033252"/>
    <lineage>
        <taxon>Eukaryota</taxon>
        <taxon>Fungi</taxon>
        <taxon>Dikarya</taxon>
        <taxon>Basidiomycota</taxon>
        <taxon>Agaricomycotina</taxon>
        <taxon>Agaricomycetes</taxon>
        <taxon>Agaricomycetidae</taxon>
        <taxon>Agaricales</taxon>
        <taxon>Marasmiineae</taxon>
        <taxon>Mycenaceae</taxon>
        <taxon>Mycena</taxon>
    </lineage>
</organism>
<keyword evidence="3" id="KW-1185">Reference proteome</keyword>
<feature type="region of interest" description="Disordered" evidence="1">
    <location>
        <begin position="1"/>
        <end position="108"/>
    </location>
</feature>
<feature type="compositionally biased region" description="Polar residues" evidence="1">
    <location>
        <begin position="87"/>
        <end position="102"/>
    </location>
</feature>
<sequence>MGSAVVASTIRSVGEGGGEGGSEGWDGWLKRRRDGERADGGRGTEREFLAGADNSGGGVGTSSTSPLLPPPTGTSTQSSSGLAAQFGASSLSAQPQIPSGGTKTRGELKANSHRCSYALCCRSPPRTRAARASLHVQLPSPIHHLCIFFNHLFFLFRFRHFRRAWLKPAKWPRYHAPASWGAKSGGNSNNEDAADERR</sequence>
<dbReference type="EMBL" id="JARKIB010000188">
    <property type="protein sequence ID" value="KAJ7726238.1"/>
    <property type="molecule type" value="Genomic_DNA"/>
</dbReference>
<evidence type="ECO:0000313" key="2">
    <source>
        <dbReference type="EMBL" id="KAJ7726238.1"/>
    </source>
</evidence>
<feature type="compositionally biased region" description="Basic and acidic residues" evidence="1">
    <location>
        <begin position="33"/>
        <end position="48"/>
    </location>
</feature>
<proteinExistence type="predicted"/>
<evidence type="ECO:0000313" key="3">
    <source>
        <dbReference type="Proteomes" id="UP001215598"/>
    </source>
</evidence>
<feature type="region of interest" description="Disordered" evidence="1">
    <location>
        <begin position="177"/>
        <end position="198"/>
    </location>
</feature>
<reference evidence="2" key="1">
    <citation type="submission" date="2023-03" db="EMBL/GenBank/DDBJ databases">
        <title>Massive genome expansion in bonnet fungi (Mycena s.s.) driven by repeated elements and novel gene families across ecological guilds.</title>
        <authorList>
            <consortium name="Lawrence Berkeley National Laboratory"/>
            <person name="Harder C.B."/>
            <person name="Miyauchi S."/>
            <person name="Viragh M."/>
            <person name="Kuo A."/>
            <person name="Thoen E."/>
            <person name="Andreopoulos B."/>
            <person name="Lu D."/>
            <person name="Skrede I."/>
            <person name="Drula E."/>
            <person name="Henrissat B."/>
            <person name="Morin E."/>
            <person name="Kohler A."/>
            <person name="Barry K."/>
            <person name="LaButti K."/>
            <person name="Morin E."/>
            <person name="Salamov A."/>
            <person name="Lipzen A."/>
            <person name="Mereny Z."/>
            <person name="Hegedus B."/>
            <person name="Baldrian P."/>
            <person name="Stursova M."/>
            <person name="Weitz H."/>
            <person name="Taylor A."/>
            <person name="Grigoriev I.V."/>
            <person name="Nagy L.G."/>
            <person name="Martin F."/>
            <person name="Kauserud H."/>
        </authorList>
    </citation>
    <scope>NUCLEOTIDE SEQUENCE</scope>
    <source>
        <strain evidence="2">CBHHK182m</strain>
    </source>
</reference>
<protein>
    <submittedName>
        <fullName evidence="2">Uncharacterized protein</fullName>
    </submittedName>
</protein>
<gene>
    <name evidence="2" type="ORF">B0H16DRAFT_1698109</name>
</gene>
<dbReference type="Proteomes" id="UP001215598">
    <property type="component" value="Unassembled WGS sequence"/>
</dbReference>